<organism evidence="4 5">
    <name type="scientific">Prorocentrum cordatum</name>
    <dbReference type="NCBI Taxonomy" id="2364126"/>
    <lineage>
        <taxon>Eukaryota</taxon>
        <taxon>Sar</taxon>
        <taxon>Alveolata</taxon>
        <taxon>Dinophyceae</taxon>
        <taxon>Prorocentrales</taxon>
        <taxon>Prorocentraceae</taxon>
        <taxon>Prorocentrum</taxon>
    </lineage>
</organism>
<keyword evidence="3" id="KW-0732">Signal</keyword>
<evidence type="ECO:0000256" key="1">
    <source>
        <dbReference type="SAM" id="Coils"/>
    </source>
</evidence>
<protein>
    <submittedName>
        <fullName evidence="4">Uncharacterized protein</fullName>
    </submittedName>
</protein>
<dbReference type="EMBL" id="CAUYUJ010021137">
    <property type="protein sequence ID" value="CAK0902901.1"/>
    <property type="molecule type" value="Genomic_DNA"/>
</dbReference>
<accession>A0ABN9XVS8</accession>
<evidence type="ECO:0000313" key="4">
    <source>
        <dbReference type="EMBL" id="CAK0902901.1"/>
    </source>
</evidence>
<evidence type="ECO:0000313" key="5">
    <source>
        <dbReference type="Proteomes" id="UP001189429"/>
    </source>
</evidence>
<keyword evidence="5" id="KW-1185">Reference proteome</keyword>
<name>A0ABN9XVS8_9DINO</name>
<gene>
    <name evidence="4" type="ORF">PCOR1329_LOCUS79363</name>
</gene>
<feature type="compositionally biased region" description="Basic and acidic residues" evidence="2">
    <location>
        <begin position="1247"/>
        <end position="1260"/>
    </location>
</feature>
<feature type="chain" id="PRO_5045315463" evidence="3">
    <location>
        <begin position="29"/>
        <end position="1502"/>
    </location>
</feature>
<evidence type="ECO:0000256" key="3">
    <source>
        <dbReference type="SAM" id="SignalP"/>
    </source>
</evidence>
<sequence>MTARVPPLAGGWHARLVLWLAALGAALGSGHMTGVGGREAFIGTYNPQNLVSPARVDAVSAALKSIGIVGLPGTCVRAWHSEPHHRAGAPCHHVIHFGWTRSAMVNKACGRTILLSKRYFHATSIRRIIPPPDGLRGRGGIVYVESGPLLLALCVLYYPPRPSRPGDAKLWKTTSSRLTAWARDELLQVPYRFTPVILTDLNSGLRRRGDDDHAAGPYGSERESYSGQLFHELLTQMKLTAVNTHWDTGHTFFGMGGSSSQIDFVCLPQSALKLVRWTCSWKRTGESIRAMNTILDHVPVVVKLLAVAPVDPRPLRERWDRQSLAGAVLTGAGREEFLVEAHNALLEVERSLDVLESRPTANGHTTLTMATLRQVALKHFSQQQRRPDYEHELEERKWEYLKRRRGLLEQAKAADLEQARRDPMQTEMRSLDDAIRSYTRALHSLRRRRNRERQLHQEIELRQAWRARDMHAAPRLARTLARTGIRGQEPQLPCARVLQPHGRRVDRVLGPACAGRRARGPPCVSVPVCHNLTDAHFQALRDTDEYANPDNYEVPQATLKKAQQDLGMTLKALRRTKIGKFAPSWSCPSEIFKMPVAPAWISAPANYAKQTAGLGPRPAAIFEENPQGPDPCARNQLPHLEQYGEPRRRLFRLVLRARRVRQLPQQAPMSFGFAPGKKNGKPCPGGRRLVHCMCSWWRAVVRGGLLRGGAFRPPEWAFAGRARQREHLMLAARVAAWKGHQAGQPMLHKSFDATNAFGCGDKGQIEHGARLRLETAAEEVEEDDVDYVTTISRLRRQSLTVAISGSDHEPELFMSNCHIAVQKRALVDQAATGEAIVINFDDRLPTIDASLGCFMDDIFKTQLVPPTARAAQQVARCSQRNDAGLDAALAARQYGQNRAKQDVVVSLGSRQLVRQAIQALARSGCRSGYELKHLGGWFNAANSNATELAMRLAAINKGWMMVQGFWYSSAPKRVKRLLFISLVSGAALSGTAAYCWADSEARQICSSLSRKLRSMMGGASHMHNDHVKVMTTREVYRFWSLVPFSLEALVQRLRVWQAIARSPRQHSHILGVFFGGMKWGLTSECRCPPTLVESGQFNSDAVIHPWARRLRRDLEALCDRPGAEYFSLVWESRSLRDLLWDEEVNGFFVSLDVRCLRSAFAAVQWAPPGRDAVICLRGRLACGALTCAQRPACSSPLPLEVRLPALHPLLQVAQLLVMEVEKKGRWRPQVAASSASSRTGGAQSKPADSDSRKSQKDSKGTRLARGDAGLEGAAVKPKTRRGGRRRAGGKERKLTTKGAGLKDLLPHLSMLVSQLAQRSRATWGIATRAAILEDKSPVIKAMQQEGQDFAQVANRKRAWVSRLKDQAKAAKGTDGAAARQFDQEADRMMEGLRGLGPPAPAVFCAMIEALANEEIGKRLKDVLVALLAEMEEAPPAHVRLCRLESCKQPDMLKVVFALDRVDLEMQVMEALRSMGVATTVGAAPSGYLEDEISAWIDVLKDA</sequence>
<feature type="signal peptide" evidence="3">
    <location>
        <begin position="1"/>
        <end position="28"/>
    </location>
</feature>
<feature type="coiled-coil region" evidence="1">
    <location>
        <begin position="428"/>
        <end position="462"/>
    </location>
</feature>
<feature type="region of interest" description="Disordered" evidence="2">
    <location>
        <begin position="1227"/>
        <end position="1297"/>
    </location>
</feature>
<evidence type="ECO:0000256" key="2">
    <source>
        <dbReference type="SAM" id="MobiDB-lite"/>
    </source>
</evidence>
<proteinExistence type="predicted"/>
<keyword evidence="1" id="KW-0175">Coiled coil</keyword>
<reference evidence="4" key="1">
    <citation type="submission" date="2023-10" db="EMBL/GenBank/DDBJ databases">
        <authorList>
            <person name="Chen Y."/>
            <person name="Shah S."/>
            <person name="Dougan E. K."/>
            <person name="Thang M."/>
            <person name="Chan C."/>
        </authorList>
    </citation>
    <scope>NUCLEOTIDE SEQUENCE [LARGE SCALE GENOMIC DNA]</scope>
</reference>
<dbReference type="Proteomes" id="UP001189429">
    <property type="component" value="Unassembled WGS sequence"/>
</dbReference>
<comment type="caution">
    <text evidence="4">The sequence shown here is derived from an EMBL/GenBank/DDBJ whole genome shotgun (WGS) entry which is preliminary data.</text>
</comment>
<feature type="compositionally biased region" description="Basic residues" evidence="2">
    <location>
        <begin position="1277"/>
        <end position="1287"/>
    </location>
</feature>